<comment type="caution">
    <text evidence="1">The sequence shown here is derived from an EMBL/GenBank/DDBJ whole genome shotgun (WGS) entry which is preliminary data.</text>
</comment>
<gene>
    <name evidence="1" type="ORF">HNQ57_003314</name>
</gene>
<reference evidence="1 2" key="1">
    <citation type="submission" date="2020-08" db="EMBL/GenBank/DDBJ databases">
        <title>Genomic Encyclopedia of Type Strains, Phase IV (KMG-IV): sequencing the most valuable type-strain genomes for metagenomic binning, comparative biology and taxonomic classification.</title>
        <authorList>
            <person name="Goeker M."/>
        </authorList>
    </citation>
    <scope>NUCLEOTIDE SEQUENCE [LARGE SCALE GENOMIC DNA]</scope>
    <source>
        <strain evidence="1 2">DSM 25701</strain>
    </source>
</reference>
<organism evidence="1 2">
    <name type="scientific">Zhongshania antarctica</name>
    <dbReference type="NCBI Taxonomy" id="641702"/>
    <lineage>
        <taxon>Bacteria</taxon>
        <taxon>Pseudomonadati</taxon>
        <taxon>Pseudomonadota</taxon>
        <taxon>Gammaproteobacteria</taxon>
        <taxon>Cellvibrionales</taxon>
        <taxon>Spongiibacteraceae</taxon>
        <taxon>Zhongshania</taxon>
    </lineage>
</organism>
<evidence type="ECO:0000313" key="1">
    <source>
        <dbReference type="EMBL" id="MBB5189015.1"/>
    </source>
</evidence>
<accession>A0A840R6Y9</accession>
<dbReference type="EMBL" id="JACHHW010000012">
    <property type="protein sequence ID" value="MBB5189015.1"/>
    <property type="molecule type" value="Genomic_DNA"/>
</dbReference>
<proteinExistence type="predicted"/>
<protein>
    <submittedName>
        <fullName evidence="1">Uncharacterized protein</fullName>
    </submittedName>
</protein>
<dbReference type="AlphaFoldDB" id="A0A840R6Y9"/>
<evidence type="ECO:0000313" key="2">
    <source>
        <dbReference type="Proteomes" id="UP000536640"/>
    </source>
</evidence>
<dbReference type="Proteomes" id="UP000536640">
    <property type="component" value="Unassembled WGS sequence"/>
</dbReference>
<sequence>MSDSYLIQELSADGYLWGGADFSYCKSSPCALPDPI</sequence>
<name>A0A840R6Y9_9GAMM</name>
<keyword evidence="2" id="KW-1185">Reference proteome</keyword>